<dbReference type="SUPFAM" id="SSF47090">
    <property type="entry name" value="PGBD-like"/>
    <property type="match status" value="1"/>
</dbReference>
<comment type="caution">
    <text evidence="3">The sequence shown here is derived from an EMBL/GenBank/DDBJ whole genome shotgun (WGS) entry which is preliminary data.</text>
</comment>
<evidence type="ECO:0000256" key="1">
    <source>
        <dbReference type="SAM" id="MobiDB-lite"/>
    </source>
</evidence>
<sequence>MSEEPVIAVATAAATTLLIGGWFAALVFVSPEQVAAAAKAPVQPALTGTIERGDLIETVAFPASVDYASGQSIPIAAIASTARTVVTAAPGTIGAQADIGSVLLEVNGQPVFLFEAPFPFYRDLRVGDHGPDVESLQRGLVAVGLLSAVDGTYGQRTAVAVSRLYKNAGYVAPPSQEPPAAAVSEQTSPPSANTAGAAGAFMPLSALAAATRVPVTIRSSPGVGDLVSDSTSVVVDAGSAQVRVQTREEDALQKDAVVHVTIDGAESFDGIVTSLGAPPQGGTADSSDGSETNDMTVVTVMRSDGTGIPADYVGHTASVSIERQVLAQDALIVPLSAVRTNSDGGGAIMVADLDGAGFRRIGVTIVASIDGRVAIASDDPAVHEGQSVKLG</sequence>
<dbReference type="RefSeq" id="WP_191172324.1">
    <property type="nucleotide sequence ID" value="NZ_JACXZS010000008.1"/>
</dbReference>
<evidence type="ECO:0000313" key="3">
    <source>
        <dbReference type="EMBL" id="MBD3942716.1"/>
    </source>
</evidence>
<protein>
    <recommendedName>
        <fullName evidence="5">Peptidoglycan binding-like domain-containing protein</fullName>
    </recommendedName>
</protein>
<proteinExistence type="predicted"/>
<dbReference type="InterPro" id="IPR036366">
    <property type="entry name" value="PGBDSf"/>
</dbReference>
<keyword evidence="2" id="KW-1133">Transmembrane helix</keyword>
<keyword evidence="2" id="KW-0812">Transmembrane</keyword>
<evidence type="ECO:0000313" key="4">
    <source>
        <dbReference type="Proteomes" id="UP000598426"/>
    </source>
</evidence>
<keyword evidence="2" id="KW-0472">Membrane</keyword>
<evidence type="ECO:0008006" key="5">
    <source>
        <dbReference type="Google" id="ProtNLM"/>
    </source>
</evidence>
<name>A0ABR8NUI7_9MICO</name>
<evidence type="ECO:0000256" key="2">
    <source>
        <dbReference type="SAM" id="Phobius"/>
    </source>
</evidence>
<feature type="transmembrane region" description="Helical" evidence="2">
    <location>
        <begin position="6"/>
        <end position="29"/>
    </location>
</feature>
<dbReference type="Proteomes" id="UP000598426">
    <property type="component" value="Unassembled WGS sequence"/>
</dbReference>
<gene>
    <name evidence="3" type="ORF">IF188_13520</name>
</gene>
<feature type="compositionally biased region" description="Polar residues" evidence="1">
    <location>
        <begin position="184"/>
        <end position="194"/>
    </location>
</feature>
<dbReference type="Gene3D" id="1.10.101.10">
    <property type="entry name" value="PGBD-like superfamily/PGBD"/>
    <property type="match status" value="1"/>
</dbReference>
<organism evidence="3 4">
    <name type="scientific">Microbacterium helvum</name>
    <dbReference type="NCBI Taxonomy" id="2773713"/>
    <lineage>
        <taxon>Bacteria</taxon>
        <taxon>Bacillati</taxon>
        <taxon>Actinomycetota</taxon>
        <taxon>Actinomycetes</taxon>
        <taxon>Micrococcales</taxon>
        <taxon>Microbacteriaceae</taxon>
        <taxon>Microbacterium</taxon>
    </lineage>
</organism>
<feature type="region of interest" description="Disordered" evidence="1">
    <location>
        <begin position="175"/>
        <end position="196"/>
    </location>
</feature>
<reference evidence="3 4" key="1">
    <citation type="submission" date="2020-09" db="EMBL/GenBank/DDBJ databases">
        <title>Isolation and identification of active actinomycetes.</title>
        <authorList>
            <person name="Li X."/>
        </authorList>
    </citation>
    <scope>NUCLEOTIDE SEQUENCE [LARGE SCALE GENOMIC DNA]</scope>
    <source>
        <strain evidence="3 4">NEAU-LLC</strain>
    </source>
</reference>
<keyword evidence="4" id="KW-1185">Reference proteome</keyword>
<accession>A0ABR8NUI7</accession>
<dbReference type="EMBL" id="JACXZS010000008">
    <property type="protein sequence ID" value="MBD3942716.1"/>
    <property type="molecule type" value="Genomic_DNA"/>
</dbReference>
<dbReference type="InterPro" id="IPR036365">
    <property type="entry name" value="PGBD-like_sf"/>
</dbReference>